<feature type="compositionally biased region" description="Low complexity" evidence="1">
    <location>
        <begin position="496"/>
        <end position="534"/>
    </location>
</feature>
<accession>A0A498L2M3</accession>
<feature type="compositionally biased region" description="Pro residues" evidence="1">
    <location>
        <begin position="484"/>
        <end position="495"/>
    </location>
</feature>
<dbReference type="EMBL" id="RDFA01000002">
    <property type="protein sequence ID" value="RXK50406.1"/>
    <property type="molecule type" value="Genomic_DNA"/>
</dbReference>
<evidence type="ECO:0000313" key="4">
    <source>
        <dbReference type="Proteomes" id="UP000289691"/>
    </source>
</evidence>
<dbReference type="RefSeq" id="WP_129068367.1">
    <property type="nucleotide sequence ID" value="NZ_RDFA01000002.1"/>
</dbReference>
<evidence type="ECO:0000256" key="2">
    <source>
        <dbReference type="SAM" id="Phobius"/>
    </source>
</evidence>
<comment type="caution">
    <text evidence="3">The sequence shown here is derived from an EMBL/GenBank/DDBJ whole genome shotgun (WGS) entry which is preliminary data.</text>
</comment>
<reference evidence="3 4" key="1">
    <citation type="submission" date="2019-01" db="EMBL/GenBank/DDBJ databases">
        <title>Halorientalis sp. F13-25 a new haloarchaeum isolated from hypersaline water.</title>
        <authorList>
            <person name="Ana D.-V."/>
            <person name="Cristina S.-P."/>
            <person name="Antonio V."/>
        </authorList>
    </citation>
    <scope>NUCLEOTIDE SEQUENCE [LARGE SCALE GENOMIC DNA]</scope>
    <source>
        <strain evidence="3 4">F13-25</strain>
    </source>
</reference>
<name>A0A498L2M3_9EURY</name>
<feature type="region of interest" description="Disordered" evidence="1">
    <location>
        <begin position="476"/>
        <end position="539"/>
    </location>
</feature>
<protein>
    <recommendedName>
        <fullName evidence="5">PGF-CTERM protein</fullName>
    </recommendedName>
</protein>
<keyword evidence="2" id="KW-1133">Transmembrane helix</keyword>
<proteinExistence type="predicted"/>
<sequence length="559" mass="57211">MTTTRQHVAALALCALALASVATVATAPAAAQTDGGVSNTTDATSAVNATGDVTLNASFAAATWPSSDVTVPETHNPLTLTANRSNYTVTVRSEELDSSTLADVFADELATDDPAVADFGETEGGVFRMRVLDRNATILANFTTAVTQTYTLEFDAGNATATATTEIVRCECLGAGFLDQSGEGATFTTGQSGVVTLPIGLKNVDTAQFHIDGDDVDIAATVVDGNDDDHVALALNTHLLGRNAPFDDHALPYWTERGLWITDDADGVESVDVREAPGGDYPLPVGEYDLTIRADTETLATSTLTVTDGSVAGLQARTGSADTLANATAASLRTAAADGTLAANGTVSNGSALVYEIESASLFGPLWTAASGYGGADRYAQAFLDTVTDRNAATVPGDVVTFDVDGPSNARVDLLNTSRDGGLIVVPDRANDTLYVGLRADRMAVTNGTALGSGETFTANFGVYDQTASEAVQFADGADDEPGTPEPPSPEPPATPEQGTSPSPDTGDTPSPETAAPPADDPTAQSPDATTTADGPGFGVTGVVLAVLALCAFAVRRRD</sequence>
<dbReference type="AlphaFoldDB" id="A0A498L2M3"/>
<organism evidence="3 4">
    <name type="scientific">Halorientalis pallida</name>
    <dbReference type="NCBI Taxonomy" id="2479928"/>
    <lineage>
        <taxon>Archaea</taxon>
        <taxon>Methanobacteriati</taxon>
        <taxon>Methanobacteriota</taxon>
        <taxon>Stenosarchaea group</taxon>
        <taxon>Halobacteria</taxon>
        <taxon>Halobacteriales</taxon>
        <taxon>Haloarculaceae</taxon>
        <taxon>Halorientalis</taxon>
    </lineage>
</organism>
<feature type="transmembrane region" description="Helical" evidence="2">
    <location>
        <begin position="535"/>
        <end position="555"/>
    </location>
</feature>
<keyword evidence="4" id="KW-1185">Reference proteome</keyword>
<dbReference type="Proteomes" id="UP000289691">
    <property type="component" value="Unassembled WGS sequence"/>
</dbReference>
<keyword evidence="2" id="KW-0472">Membrane</keyword>
<keyword evidence="2" id="KW-0812">Transmembrane</keyword>
<gene>
    <name evidence="3" type="ORF">EAF64_07590</name>
</gene>
<evidence type="ECO:0008006" key="5">
    <source>
        <dbReference type="Google" id="ProtNLM"/>
    </source>
</evidence>
<evidence type="ECO:0000313" key="3">
    <source>
        <dbReference type="EMBL" id="RXK50406.1"/>
    </source>
</evidence>
<evidence type="ECO:0000256" key="1">
    <source>
        <dbReference type="SAM" id="MobiDB-lite"/>
    </source>
</evidence>
<dbReference type="OrthoDB" id="325633at2157"/>